<evidence type="ECO:0000259" key="3">
    <source>
        <dbReference type="PROSITE" id="PS50887"/>
    </source>
</evidence>
<dbReference type="InterPro" id="IPR050469">
    <property type="entry name" value="Diguanylate_Cyclase"/>
</dbReference>
<protein>
    <recommendedName>
        <fullName evidence="1">diguanylate cyclase</fullName>
        <ecNumber evidence="1">2.7.7.65</ecNumber>
    </recommendedName>
</protein>
<dbReference type="CDD" id="cd01949">
    <property type="entry name" value="GGDEF"/>
    <property type="match status" value="1"/>
</dbReference>
<gene>
    <name evidence="4" type="ORF">J2X86_000296</name>
</gene>
<dbReference type="PANTHER" id="PTHR45138:SF9">
    <property type="entry name" value="DIGUANYLATE CYCLASE DGCM-RELATED"/>
    <property type="match status" value="1"/>
</dbReference>
<name>A0AAW8LJV2_ACILW</name>
<feature type="domain" description="GGDEF" evidence="3">
    <location>
        <begin position="180"/>
        <end position="303"/>
    </location>
</feature>
<dbReference type="InterPro" id="IPR043128">
    <property type="entry name" value="Rev_trsase/Diguanyl_cyclase"/>
</dbReference>
<dbReference type="GO" id="GO:1902201">
    <property type="term" value="P:negative regulation of bacterial-type flagellum-dependent cell motility"/>
    <property type="evidence" value="ECO:0007669"/>
    <property type="project" value="TreeGrafter"/>
</dbReference>
<dbReference type="InterPro" id="IPR003018">
    <property type="entry name" value="GAF"/>
</dbReference>
<dbReference type="EMBL" id="JAVDSC010000001">
    <property type="protein sequence ID" value="MDR6628308.1"/>
    <property type="molecule type" value="Genomic_DNA"/>
</dbReference>
<dbReference type="Gene3D" id="3.30.70.270">
    <property type="match status" value="1"/>
</dbReference>
<dbReference type="Pfam" id="PF01590">
    <property type="entry name" value="GAF"/>
    <property type="match status" value="1"/>
</dbReference>
<dbReference type="SUPFAM" id="SSF55781">
    <property type="entry name" value="GAF domain-like"/>
    <property type="match status" value="1"/>
</dbReference>
<comment type="caution">
    <text evidence="4">The sequence shown here is derived from an EMBL/GenBank/DDBJ whole genome shotgun (WGS) entry which is preliminary data.</text>
</comment>
<dbReference type="InterPro" id="IPR029016">
    <property type="entry name" value="GAF-like_dom_sf"/>
</dbReference>
<dbReference type="AlphaFoldDB" id="A0AAW8LJV2"/>
<dbReference type="Gene3D" id="3.30.450.40">
    <property type="match status" value="1"/>
</dbReference>
<dbReference type="SMART" id="SM00267">
    <property type="entry name" value="GGDEF"/>
    <property type="match status" value="1"/>
</dbReference>
<dbReference type="InterPro" id="IPR029787">
    <property type="entry name" value="Nucleotide_cyclase"/>
</dbReference>
<dbReference type="InterPro" id="IPR000160">
    <property type="entry name" value="GGDEF_dom"/>
</dbReference>
<dbReference type="NCBIfam" id="TIGR00254">
    <property type="entry name" value="GGDEF"/>
    <property type="match status" value="1"/>
</dbReference>
<accession>A0AAW8LJV2</accession>
<dbReference type="GO" id="GO:0052621">
    <property type="term" value="F:diguanylate cyclase activity"/>
    <property type="evidence" value="ECO:0007669"/>
    <property type="project" value="UniProtKB-EC"/>
</dbReference>
<dbReference type="GO" id="GO:0005886">
    <property type="term" value="C:plasma membrane"/>
    <property type="evidence" value="ECO:0007669"/>
    <property type="project" value="TreeGrafter"/>
</dbReference>
<evidence type="ECO:0000256" key="2">
    <source>
        <dbReference type="ARBA" id="ARBA00034247"/>
    </source>
</evidence>
<comment type="catalytic activity">
    <reaction evidence="2">
        <text>2 GTP = 3',3'-c-di-GMP + 2 diphosphate</text>
        <dbReference type="Rhea" id="RHEA:24898"/>
        <dbReference type="ChEBI" id="CHEBI:33019"/>
        <dbReference type="ChEBI" id="CHEBI:37565"/>
        <dbReference type="ChEBI" id="CHEBI:58805"/>
        <dbReference type="EC" id="2.7.7.65"/>
    </reaction>
</comment>
<evidence type="ECO:0000313" key="4">
    <source>
        <dbReference type="EMBL" id="MDR6628308.1"/>
    </source>
</evidence>
<evidence type="ECO:0000313" key="5">
    <source>
        <dbReference type="Proteomes" id="UP001262767"/>
    </source>
</evidence>
<dbReference type="EC" id="2.7.7.65" evidence="1"/>
<dbReference type="Proteomes" id="UP001262767">
    <property type="component" value="Unassembled WGS sequence"/>
</dbReference>
<dbReference type="PROSITE" id="PS50887">
    <property type="entry name" value="GGDEF"/>
    <property type="match status" value="1"/>
</dbReference>
<dbReference type="SUPFAM" id="SSF55073">
    <property type="entry name" value="Nucleotide cyclase"/>
    <property type="match status" value="1"/>
</dbReference>
<dbReference type="Pfam" id="PF00990">
    <property type="entry name" value="GGDEF"/>
    <property type="match status" value="1"/>
</dbReference>
<dbReference type="SMART" id="SM00065">
    <property type="entry name" value="GAF"/>
    <property type="match status" value="1"/>
</dbReference>
<reference evidence="4" key="1">
    <citation type="submission" date="2023-07" db="EMBL/GenBank/DDBJ databases">
        <title>Sorghum-associated microbial communities from plants grown in Nebraska, USA.</title>
        <authorList>
            <person name="Schachtman D."/>
        </authorList>
    </citation>
    <scope>NUCLEOTIDE SEQUENCE</scope>
    <source>
        <strain evidence="4">BE44</strain>
    </source>
</reference>
<proteinExistence type="predicted"/>
<sequence>MLKFLHQHFGFNLWMITRVEGQDWIVLQSEDHGYDIRPGQVFQWADSFCSHMVAGKAPRIAPRSEEIPLYATAPINQQVCIKSYIGQPLLKEDGSLFGTLCAIDPETKSEAIVQDMQLVELLGQLLSSILQAELRQSEQMRQHELLQEEASKDELTGLYNRRAWEKLLRAEEERCKQYGHPAAVLFIDLNDLKKVNDNLGHDEGDKLIQNAAQILRDNVRINDIVARLGGDEFVILSVENDETGTESLVDRLINAFAAANIGAAIGMAMRHPGHGLFAALAQADQNMFEYKRRKKSSESMTNLK</sequence>
<dbReference type="GO" id="GO:0043709">
    <property type="term" value="P:cell adhesion involved in single-species biofilm formation"/>
    <property type="evidence" value="ECO:0007669"/>
    <property type="project" value="TreeGrafter"/>
</dbReference>
<evidence type="ECO:0000256" key="1">
    <source>
        <dbReference type="ARBA" id="ARBA00012528"/>
    </source>
</evidence>
<dbReference type="PANTHER" id="PTHR45138">
    <property type="entry name" value="REGULATORY COMPONENTS OF SENSORY TRANSDUCTION SYSTEM"/>
    <property type="match status" value="1"/>
</dbReference>
<organism evidence="4 5">
    <name type="scientific">Acinetobacter lwoffii</name>
    <dbReference type="NCBI Taxonomy" id="28090"/>
    <lineage>
        <taxon>Bacteria</taxon>
        <taxon>Pseudomonadati</taxon>
        <taxon>Pseudomonadota</taxon>
        <taxon>Gammaproteobacteria</taxon>
        <taxon>Moraxellales</taxon>
        <taxon>Moraxellaceae</taxon>
        <taxon>Acinetobacter</taxon>
    </lineage>
</organism>